<accession>A0A7W7SWA3</accession>
<dbReference type="EMBL" id="JACHJW010000001">
    <property type="protein sequence ID" value="MBB4962033.1"/>
    <property type="molecule type" value="Genomic_DNA"/>
</dbReference>
<feature type="chain" id="PRO_5030764720" evidence="1">
    <location>
        <begin position="27"/>
        <end position="284"/>
    </location>
</feature>
<dbReference type="AlphaFoldDB" id="A0A7W7SWA3"/>
<dbReference type="Proteomes" id="UP000578819">
    <property type="component" value="Unassembled WGS sequence"/>
</dbReference>
<dbReference type="InterPro" id="IPR047789">
    <property type="entry name" value="CU044_5270-like"/>
</dbReference>
<keyword evidence="1" id="KW-0732">Signal</keyword>
<evidence type="ECO:0000313" key="3">
    <source>
        <dbReference type="Proteomes" id="UP000578819"/>
    </source>
</evidence>
<keyword evidence="3" id="KW-1185">Reference proteome</keyword>
<feature type="signal peptide" evidence="1">
    <location>
        <begin position="1"/>
        <end position="26"/>
    </location>
</feature>
<organism evidence="2 3">
    <name type="scientific">Micromonospora polyrhachis</name>
    <dbReference type="NCBI Taxonomy" id="1282883"/>
    <lineage>
        <taxon>Bacteria</taxon>
        <taxon>Bacillati</taxon>
        <taxon>Actinomycetota</taxon>
        <taxon>Actinomycetes</taxon>
        <taxon>Micromonosporales</taxon>
        <taxon>Micromonosporaceae</taxon>
        <taxon>Micromonospora</taxon>
    </lineage>
</organism>
<comment type="caution">
    <text evidence="2">The sequence shown here is derived from an EMBL/GenBank/DDBJ whole genome shotgun (WGS) entry which is preliminary data.</text>
</comment>
<sequence length="284" mass="30081">MATSAAALVAGVVVVQVADSSTPAYAATPEPLQVQYSGDAPMARDALLRLAAALEAAPAPAQSVGRFSFVRVGQWSLDMSFSKGSTDVAMVPQVISTWRAADGSGKVATVNLDRSDLEQRPDAEGLLAAAAGSVPDVNTYGPGELAAVVADPVPTDANALEQALYAHQPRVNGAKSAVRAVADLYRTTEVDQNVRVAVLRFLARTDGVLLRGAVTDRLSRHGLAVSVDSDNGGTRDILVFDQRTGLLLAYESMFLRRPERLPVRVPAVHAYVLYLDQDRRADTT</sequence>
<proteinExistence type="predicted"/>
<gene>
    <name evidence="2" type="ORF">FHR38_005766</name>
</gene>
<name>A0A7W7SWA3_9ACTN</name>
<evidence type="ECO:0000313" key="2">
    <source>
        <dbReference type="EMBL" id="MBB4962033.1"/>
    </source>
</evidence>
<evidence type="ECO:0000256" key="1">
    <source>
        <dbReference type="SAM" id="SignalP"/>
    </source>
</evidence>
<reference evidence="2 3" key="1">
    <citation type="submission" date="2020-08" db="EMBL/GenBank/DDBJ databases">
        <title>Sequencing the genomes of 1000 actinobacteria strains.</title>
        <authorList>
            <person name="Klenk H.-P."/>
        </authorList>
    </citation>
    <scope>NUCLEOTIDE SEQUENCE [LARGE SCALE GENOMIC DNA]</scope>
    <source>
        <strain evidence="2 3">DSM 45886</strain>
    </source>
</reference>
<dbReference type="NCBIfam" id="NF038083">
    <property type="entry name" value="CU044_5270_fam"/>
    <property type="match status" value="1"/>
</dbReference>
<protein>
    <submittedName>
        <fullName evidence="2">Uncharacterized protein</fullName>
    </submittedName>
</protein>